<accession>A0ABP8MP22</accession>
<evidence type="ECO:0000313" key="2">
    <source>
        <dbReference type="EMBL" id="GAA4452536.1"/>
    </source>
</evidence>
<dbReference type="EMBL" id="BAABEZ010000014">
    <property type="protein sequence ID" value="GAA4452536.1"/>
    <property type="molecule type" value="Genomic_DNA"/>
</dbReference>
<sequence>MKKERPFSELIPFLPEGTFDSVVPYFQDHTIHLTLTRERKSVLGDYRNPSRDTPYHRITVNATLHPYSFLITLLHELAHMLVFIRFGNKVMPHGSEWKNQFKEMLIPYIGKKFFPNDIEQALLRYIQNPKASTCTDTNLYKTLYRYNRTDDLKTLVESLDIGSIFRTEEGRLYKILEKRRTRYRCEDLQNGKMYLFPAIYEVIRVVKDE</sequence>
<proteinExistence type="predicted"/>
<comment type="caution">
    <text evidence="2">The sequence shown here is derived from an EMBL/GenBank/DDBJ whole genome shotgun (WGS) entry which is preliminary data.</text>
</comment>
<gene>
    <name evidence="2" type="ORF">GCM10023092_11760</name>
</gene>
<dbReference type="RefSeq" id="WP_344823859.1">
    <property type="nucleotide sequence ID" value="NZ_BAABEZ010000014.1"/>
</dbReference>
<evidence type="ECO:0000313" key="3">
    <source>
        <dbReference type="Proteomes" id="UP001501410"/>
    </source>
</evidence>
<evidence type="ECO:0000259" key="1">
    <source>
        <dbReference type="Pfam" id="PF10263"/>
    </source>
</evidence>
<organism evidence="2 3">
    <name type="scientific">Rurimicrobium arvi</name>
    <dbReference type="NCBI Taxonomy" id="2049916"/>
    <lineage>
        <taxon>Bacteria</taxon>
        <taxon>Pseudomonadati</taxon>
        <taxon>Bacteroidota</taxon>
        <taxon>Chitinophagia</taxon>
        <taxon>Chitinophagales</taxon>
        <taxon>Chitinophagaceae</taxon>
        <taxon>Rurimicrobium</taxon>
    </lineage>
</organism>
<reference evidence="3" key="1">
    <citation type="journal article" date="2019" name="Int. J. Syst. Evol. Microbiol.">
        <title>The Global Catalogue of Microorganisms (GCM) 10K type strain sequencing project: providing services to taxonomists for standard genome sequencing and annotation.</title>
        <authorList>
            <consortium name="The Broad Institute Genomics Platform"/>
            <consortium name="The Broad Institute Genome Sequencing Center for Infectious Disease"/>
            <person name="Wu L."/>
            <person name="Ma J."/>
        </authorList>
    </citation>
    <scope>NUCLEOTIDE SEQUENCE [LARGE SCALE GENOMIC DNA]</scope>
    <source>
        <strain evidence="3">JCM 31921</strain>
    </source>
</reference>
<dbReference type="InterPro" id="IPR006640">
    <property type="entry name" value="SprT-like_domain"/>
</dbReference>
<keyword evidence="3" id="KW-1185">Reference proteome</keyword>
<feature type="domain" description="SprT-like" evidence="1">
    <location>
        <begin position="30"/>
        <end position="103"/>
    </location>
</feature>
<name>A0ABP8MP22_9BACT</name>
<dbReference type="Pfam" id="PF10263">
    <property type="entry name" value="SprT-like"/>
    <property type="match status" value="1"/>
</dbReference>
<protein>
    <submittedName>
        <fullName evidence="2">SprT-like domain-containing protein</fullName>
    </submittedName>
</protein>
<dbReference type="Proteomes" id="UP001501410">
    <property type="component" value="Unassembled WGS sequence"/>
</dbReference>